<proteinExistence type="predicted"/>
<dbReference type="GeneID" id="81382505"/>
<name>A0A9W9P4K5_PENCI</name>
<evidence type="ECO:0000313" key="1">
    <source>
        <dbReference type="EMBL" id="KAJ5235250.1"/>
    </source>
</evidence>
<reference evidence="1" key="2">
    <citation type="journal article" date="2023" name="IMA Fungus">
        <title>Comparative genomic study of the Penicillium genus elucidates a diverse pangenome and 15 lateral gene transfer events.</title>
        <authorList>
            <person name="Petersen C."/>
            <person name="Sorensen T."/>
            <person name="Nielsen M.R."/>
            <person name="Sondergaard T.E."/>
            <person name="Sorensen J.L."/>
            <person name="Fitzpatrick D.A."/>
            <person name="Frisvad J.C."/>
            <person name="Nielsen K.L."/>
        </authorList>
    </citation>
    <scope>NUCLEOTIDE SEQUENCE</scope>
    <source>
        <strain evidence="1">IBT 23319</strain>
    </source>
</reference>
<comment type="caution">
    <text evidence="1">The sequence shown here is derived from an EMBL/GenBank/DDBJ whole genome shotgun (WGS) entry which is preliminary data.</text>
</comment>
<dbReference type="EMBL" id="JAPQKT010000003">
    <property type="protein sequence ID" value="KAJ5235250.1"/>
    <property type="molecule type" value="Genomic_DNA"/>
</dbReference>
<accession>A0A9W9P4K5</accession>
<evidence type="ECO:0000313" key="2">
    <source>
        <dbReference type="Proteomes" id="UP001147733"/>
    </source>
</evidence>
<dbReference type="RefSeq" id="XP_056502750.1">
    <property type="nucleotide sequence ID" value="XM_056643338.1"/>
</dbReference>
<dbReference type="AlphaFoldDB" id="A0A9W9P4K5"/>
<gene>
    <name evidence="1" type="ORF">N7469_004418</name>
</gene>
<reference evidence="1" key="1">
    <citation type="submission" date="2022-11" db="EMBL/GenBank/DDBJ databases">
        <authorList>
            <person name="Petersen C."/>
        </authorList>
    </citation>
    <scope>NUCLEOTIDE SEQUENCE</scope>
    <source>
        <strain evidence="1">IBT 23319</strain>
    </source>
</reference>
<organism evidence="1 2">
    <name type="scientific">Penicillium citrinum</name>
    <dbReference type="NCBI Taxonomy" id="5077"/>
    <lineage>
        <taxon>Eukaryota</taxon>
        <taxon>Fungi</taxon>
        <taxon>Dikarya</taxon>
        <taxon>Ascomycota</taxon>
        <taxon>Pezizomycotina</taxon>
        <taxon>Eurotiomycetes</taxon>
        <taxon>Eurotiomycetidae</taxon>
        <taxon>Eurotiales</taxon>
        <taxon>Aspergillaceae</taxon>
        <taxon>Penicillium</taxon>
    </lineage>
</organism>
<sequence>MGGFGDILGFGLARWEGITVQGQQYLVDEHSSPPYLETSEIENNLLSLETAGISPDPSPAWYNAEMK</sequence>
<dbReference type="Proteomes" id="UP001147733">
    <property type="component" value="Unassembled WGS sequence"/>
</dbReference>
<protein>
    <submittedName>
        <fullName evidence="1">Uncharacterized protein</fullName>
    </submittedName>
</protein>
<keyword evidence="2" id="KW-1185">Reference proteome</keyword>